<keyword evidence="1" id="KW-0472">Membrane</keyword>
<sequence>MYEPKEAKRIYQRHNQLPTPDEVNTEMNRAKYFTRLDASSGFWAIQLDDLSSKISTCATPSGRYRFFGLPCGIKSAPEVFQRLIHANIAAFDLFVVVVTYYYTAVTVSSKD</sequence>
<dbReference type="Gene3D" id="3.30.70.270">
    <property type="match status" value="1"/>
</dbReference>
<keyword evidence="4" id="KW-1185">Reference proteome</keyword>
<keyword evidence="1" id="KW-1133">Transmembrane helix</keyword>
<proteinExistence type="predicted"/>
<reference evidence="3 4" key="1">
    <citation type="journal article" date="2021" name="Elife">
        <title>Chloroplast acquisition without the gene transfer in kleptoplastic sea slugs, Plakobranchus ocellatus.</title>
        <authorList>
            <person name="Maeda T."/>
            <person name="Takahashi S."/>
            <person name="Yoshida T."/>
            <person name="Shimamura S."/>
            <person name="Takaki Y."/>
            <person name="Nagai Y."/>
            <person name="Toyoda A."/>
            <person name="Suzuki Y."/>
            <person name="Arimoto A."/>
            <person name="Ishii H."/>
            <person name="Satoh N."/>
            <person name="Nishiyama T."/>
            <person name="Hasebe M."/>
            <person name="Maruyama T."/>
            <person name="Minagawa J."/>
            <person name="Obokata J."/>
            <person name="Shigenobu S."/>
        </authorList>
    </citation>
    <scope>NUCLEOTIDE SEQUENCE [LARGE SCALE GENOMIC DNA]</scope>
</reference>
<evidence type="ECO:0000256" key="1">
    <source>
        <dbReference type="SAM" id="Phobius"/>
    </source>
</evidence>
<dbReference type="InterPro" id="IPR050951">
    <property type="entry name" value="Retrovirus_Pol_polyprotein"/>
</dbReference>
<feature type="domain" description="Reverse transcriptase" evidence="2">
    <location>
        <begin position="1"/>
        <end position="111"/>
    </location>
</feature>
<accession>A0AAV4F313</accession>
<dbReference type="InterPro" id="IPR043128">
    <property type="entry name" value="Rev_trsase/Diguanyl_cyclase"/>
</dbReference>
<feature type="transmembrane region" description="Helical" evidence="1">
    <location>
        <begin position="83"/>
        <end position="102"/>
    </location>
</feature>
<evidence type="ECO:0000313" key="4">
    <source>
        <dbReference type="Proteomes" id="UP000762676"/>
    </source>
</evidence>
<evidence type="ECO:0000313" key="3">
    <source>
        <dbReference type="EMBL" id="GFR66846.1"/>
    </source>
</evidence>
<dbReference type="AlphaFoldDB" id="A0AAV4F313"/>
<dbReference type="Pfam" id="PF00078">
    <property type="entry name" value="RVT_1"/>
    <property type="match status" value="1"/>
</dbReference>
<dbReference type="EMBL" id="BMAT01000466">
    <property type="protein sequence ID" value="GFR66846.1"/>
    <property type="molecule type" value="Genomic_DNA"/>
</dbReference>
<dbReference type="PANTHER" id="PTHR37984:SF8">
    <property type="entry name" value="CCHC-TYPE DOMAIN-CONTAINING PROTEIN"/>
    <property type="match status" value="1"/>
</dbReference>
<dbReference type="InterPro" id="IPR043502">
    <property type="entry name" value="DNA/RNA_pol_sf"/>
</dbReference>
<name>A0AAV4F313_9GAST</name>
<organism evidence="3 4">
    <name type="scientific">Elysia marginata</name>
    <dbReference type="NCBI Taxonomy" id="1093978"/>
    <lineage>
        <taxon>Eukaryota</taxon>
        <taxon>Metazoa</taxon>
        <taxon>Spiralia</taxon>
        <taxon>Lophotrochozoa</taxon>
        <taxon>Mollusca</taxon>
        <taxon>Gastropoda</taxon>
        <taxon>Heterobranchia</taxon>
        <taxon>Euthyneura</taxon>
        <taxon>Panpulmonata</taxon>
        <taxon>Sacoglossa</taxon>
        <taxon>Placobranchoidea</taxon>
        <taxon>Plakobranchidae</taxon>
        <taxon>Elysia</taxon>
    </lineage>
</organism>
<comment type="caution">
    <text evidence="3">The sequence shown here is derived from an EMBL/GenBank/DDBJ whole genome shotgun (WGS) entry which is preliminary data.</text>
</comment>
<gene>
    <name evidence="3" type="ORF">ElyMa_000237600</name>
</gene>
<keyword evidence="1" id="KW-0812">Transmembrane</keyword>
<dbReference type="Proteomes" id="UP000762676">
    <property type="component" value="Unassembled WGS sequence"/>
</dbReference>
<dbReference type="InterPro" id="IPR000477">
    <property type="entry name" value="RT_dom"/>
</dbReference>
<dbReference type="Gene3D" id="3.10.10.10">
    <property type="entry name" value="HIV Type 1 Reverse Transcriptase, subunit A, domain 1"/>
    <property type="match status" value="1"/>
</dbReference>
<dbReference type="PANTHER" id="PTHR37984">
    <property type="entry name" value="PROTEIN CBG26694"/>
    <property type="match status" value="1"/>
</dbReference>
<dbReference type="PROSITE" id="PS50878">
    <property type="entry name" value="RT_POL"/>
    <property type="match status" value="1"/>
</dbReference>
<dbReference type="SUPFAM" id="SSF56672">
    <property type="entry name" value="DNA/RNA polymerases"/>
    <property type="match status" value="1"/>
</dbReference>
<evidence type="ECO:0000259" key="2">
    <source>
        <dbReference type="PROSITE" id="PS50878"/>
    </source>
</evidence>
<protein>
    <submittedName>
        <fullName evidence="3">Polyprotein</fullName>
    </submittedName>
</protein>